<name>G8R043_OWEHD</name>
<accession>G8R043</accession>
<feature type="transmembrane region" description="Helical" evidence="1">
    <location>
        <begin position="33"/>
        <end position="52"/>
    </location>
</feature>
<protein>
    <submittedName>
        <fullName evidence="2">Uncharacterized protein</fullName>
    </submittedName>
</protein>
<dbReference type="RefSeq" id="WP_014203058.1">
    <property type="nucleotide sequence ID" value="NC_016599.1"/>
</dbReference>
<reference evidence="2 3" key="1">
    <citation type="journal article" date="2012" name="Stand. Genomic Sci.">
        <title>Genome sequence of the orange-pigmented seawater bacterium Owenweeksia hongkongensis type strain (UST20020801(T)).</title>
        <authorList>
            <person name="Riedel T."/>
            <person name="Held B."/>
            <person name="Nolan M."/>
            <person name="Lucas S."/>
            <person name="Lapidus A."/>
            <person name="Tice H."/>
            <person name="Del Rio T.G."/>
            <person name="Cheng J.F."/>
            <person name="Han C."/>
            <person name="Tapia R."/>
            <person name="Goodwin L.A."/>
            <person name="Pitluck S."/>
            <person name="Liolios K."/>
            <person name="Mavromatis K."/>
            <person name="Pagani I."/>
            <person name="Ivanova N."/>
            <person name="Mikhailova N."/>
            <person name="Pati A."/>
            <person name="Chen A."/>
            <person name="Palaniappan K."/>
            <person name="Rohde M."/>
            <person name="Tindall B.J."/>
            <person name="Detter J.C."/>
            <person name="Goker M."/>
            <person name="Woyke T."/>
            <person name="Bristow J."/>
            <person name="Eisen J.A."/>
            <person name="Markowitz V."/>
            <person name="Hugenholtz P."/>
            <person name="Klenk H.P."/>
            <person name="Kyrpides N.C."/>
        </authorList>
    </citation>
    <scope>NUCLEOTIDE SEQUENCE</scope>
    <source>
        <strain evidence="3">DSM 17368 / JCM 12287 / NRRL B-23963</strain>
    </source>
</reference>
<dbReference type="KEGG" id="oho:Oweho_2747"/>
<keyword evidence="1" id="KW-1133">Transmembrane helix</keyword>
<dbReference type="HOGENOM" id="CLU_2555042_0_0_10"/>
<evidence type="ECO:0000313" key="3">
    <source>
        <dbReference type="Proteomes" id="UP000005631"/>
    </source>
</evidence>
<gene>
    <name evidence="2" type="ordered locus">Oweho_2747</name>
</gene>
<evidence type="ECO:0000313" key="2">
    <source>
        <dbReference type="EMBL" id="AEV33709.1"/>
    </source>
</evidence>
<dbReference type="EMBL" id="CP003156">
    <property type="protein sequence ID" value="AEV33709.1"/>
    <property type="molecule type" value="Genomic_DNA"/>
</dbReference>
<keyword evidence="1" id="KW-0472">Membrane</keyword>
<keyword evidence="3" id="KW-1185">Reference proteome</keyword>
<sequence length="82" mass="9408">MNSSVSHKVSSKTEVSVNEEQDRKLIFWETVNIVFKTTGVVTWFCILLLTVLEVKRYFNIDFIPGYNSAVDDVYNAVRAAIF</sequence>
<organism evidence="2 3">
    <name type="scientific">Owenweeksia hongkongensis (strain DSM 17368 / CIP 108786 / JCM 12287 / NRRL B-23963 / UST20020801)</name>
    <dbReference type="NCBI Taxonomy" id="926562"/>
    <lineage>
        <taxon>Bacteria</taxon>
        <taxon>Pseudomonadati</taxon>
        <taxon>Bacteroidota</taxon>
        <taxon>Flavobacteriia</taxon>
        <taxon>Flavobacteriales</taxon>
        <taxon>Owenweeksiaceae</taxon>
        <taxon>Owenweeksia</taxon>
    </lineage>
</organism>
<dbReference type="Proteomes" id="UP000005631">
    <property type="component" value="Chromosome"/>
</dbReference>
<proteinExistence type="predicted"/>
<evidence type="ECO:0000256" key="1">
    <source>
        <dbReference type="SAM" id="Phobius"/>
    </source>
</evidence>
<keyword evidence="1" id="KW-0812">Transmembrane</keyword>
<dbReference type="AlphaFoldDB" id="G8R043"/>
<dbReference type="STRING" id="926562.Oweho_2747"/>